<accession>A0A7J6MQP9</accession>
<keyword evidence="2" id="KW-0489">Methyltransferase</keyword>
<reference evidence="2 3" key="1">
    <citation type="submission" date="2020-04" db="EMBL/GenBank/DDBJ databases">
        <title>Perkinsus chesapeaki whole genome sequence.</title>
        <authorList>
            <person name="Bogema D.R."/>
        </authorList>
    </citation>
    <scope>NUCLEOTIDE SEQUENCE [LARGE SCALE GENOMIC DNA]</scope>
    <source>
        <strain evidence="2">ATCC PRA-425</strain>
    </source>
</reference>
<evidence type="ECO:0000256" key="1">
    <source>
        <dbReference type="SAM" id="MobiDB-lite"/>
    </source>
</evidence>
<dbReference type="InterPro" id="IPR029063">
    <property type="entry name" value="SAM-dependent_MTases_sf"/>
</dbReference>
<dbReference type="InterPro" id="IPR007884">
    <property type="entry name" value="METL9"/>
</dbReference>
<keyword evidence="2" id="KW-0808">Transferase</keyword>
<dbReference type="AlphaFoldDB" id="A0A7J6MQP9"/>
<name>A0A7J6MQP9_PERCH</name>
<organism evidence="2 3">
    <name type="scientific">Perkinsus chesapeaki</name>
    <name type="common">Clam parasite</name>
    <name type="synonym">Perkinsus andrewsi</name>
    <dbReference type="NCBI Taxonomy" id="330153"/>
    <lineage>
        <taxon>Eukaryota</taxon>
        <taxon>Sar</taxon>
        <taxon>Alveolata</taxon>
        <taxon>Perkinsozoa</taxon>
        <taxon>Perkinsea</taxon>
        <taxon>Perkinsida</taxon>
        <taxon>Perkinsidae</taxon>
        <taxon>Perkinsus</taxon>
    </lineage>
</organism>
<dbReference type="Gene3D" id="3.40.50.150">
    <property type="entry name" value="Vaccinia Virus protein VP39"/>
    <property type="match status" value="1"/>
</dbReference>
<dbReference type="GO" id="GO:0106370">
    <property type="term" value="F:protein-L-histidine N-pros-methyltransferase activity"/>
    <property type="evidence" value="ECO:0007669"/>
    <property type="project" value="InterPro"/>
</dbReference>
<evidence type="ECO:0000313" key="3">
    <source>
        <dbReference type="Proteomes" id="UP000591131"/>
    </source>
</evidence>
<dbReference type="PANTHER" id="PTHR12890">
    <property type="entry name" value="DREV PROTEIN"/>
    <property type="match status" value="1"/>
</dbReference>
<dbReference type="Proteomes" id="UP000591131">
    <property type="component" value="Unassembled WGS sequence"/>
</dbReference>
<sequence>MSLEFFNQNKPDYKGPQFINTPGWIPGHAQRDDVRLHHAGVKKTDALSCAPVINKGAYKNLQEVAVAPRGAYVRQSTKTASKDDKPKDLGERLAQCATKGEISCHKTKRSREKRRFLQRGDEFIKKALKNNKIEEPRFGNREPVRLMVDYPPEMSGQDADGDTGRSTAAASPGHQDHHPINPKVRSLKLPIPSRAARLNSQDDVAPIIRLLRMLGICGHSKASSPPPRKSLEKVIPALVKTPHLSAAAAAMSSRSEYLRHVLAVSTRPLKIQEARPPFKVNSWRGLPSAYPGLDYNTMVVRLRYAVEVDMLDEGRGAAAVSDKLVELSVDDDDGLCEFITQHVRDPQSSCVSCVYGCLTWLSSLSICPCIYHYDVQALLHRPRLFMLSQAQWDTILARSGILTAGSAPLQCLDIGAGCGDLTSQFMHLFQGGVTATEVSKIMCRRLSKLGIRAVRTMDPTLAKVSPNLRKFEAVFCLNVLDRCQSPDALIKRIAELVKPGGTVVVSIPLPLAQLDASKAAEQQQHLTATAIHGIGLETRSFGRTSNTVGQHVQCNSHEAPSCQTHTAHHLPPAGAEGDRVSAFYRNTGARRNRIEPAFRDTKGFGRPLPPHPWVGSNGTLSYRTPRASSGCPSGDCVSSRLSTCSSSRSSSTLYTVKSKSSRASDDNSSGPLSCSTSEAYARASWAFTNQPMYRTYNREYGQPFNRGARGRRLIHHEDRRTPAGYAYIGYPDDRFREFYPYH</sequence>
<evidence type="ECO:0000313" key="2">
    <source>
        <dbReference type="EMBL" id="KAF4673913.1"/>
    </source>
</evidence>
<dbReference type="Pfam" id="PF05219">
    <property type="entry name" value="DREV"/>
    <property type="match status" value="1"/>
</dbReference>
<dbReference type="CDD" id="cd02440">
    <property type="entry name" value="AdoMet_MTases"/>
    <property type="match status" value="1"/>
</dbReference>
<dbReference type="PANTHER" id="PTHR12890:SF0">
    <property type="entry name" value="PROTEIN-L-HISTIDINE N-PROS-METHYLTRANSFERASE"/>
    <property type="match status" value="1"/>
</dbReference>
<protein>
    <submittedName>
        <fullName evidence="2">Methyltransferase-like protein 9</fullName>
    </submittedName>
</protein>
<dbReference type="GO" id="GO:0032259">
    <property type="term" value="P:methylation"/>
    <property type="evidence" value="ECO:0007669"/>
    <property type="project" value="UniProtKB-KW"/>
</dbReference>
<dbReference type="SUPFAM" id="SSF53335">
    <property type="entry name" value="S-adenosyl-L-methionine-dependent methyltransferases"/>
    <property type="match status" value="1"/>
</dbReference>
<gene>
    <name evidence="2" type="primary">METTL9</name>
    <name evidence="2" type="ORF">FOL47_009944</name>
</gene>
<comment type="caution">
    <text evidence="2">The sequence shown here is derived from an EMBL/GenBank/DDBJ whole genome shotgun (WGS) entry which is preliminary data.</text>
</comment>
<dbReference type="EMBL" id="JAAPAO010000073">
    <property type="protein sequence ID" value="KAF4673913.1"/>
    <property type="molecule type" value="Genomic_DNA"/>
</dbReference>
<feature type="region of interest" description="Disordered" evidence="1">
    <location>
        <begin position="153"/>
        <end position="183"/>
    </location>
</feature>
<keyword evidence="3" id="KW-1185">Reference proteome</keyword>
<proteinExistence type="predicted"/>
<dbReference type="OrthoDB" id="449127at2759"/>